<accession>A0ABQ6GXQ1</accession>
<dbReference type="PROSITE" id="PS51186">
    <property type="entry name" value="GNAT"/>
    <property type="match status" value="1"/>
</dbReference>
<reference evidence="2 3" key="1">
    <citation type="submission" date="2023-03" db="EMBL/GenBank/DDBJ databases">
        <title>Draft genome sequence of Thalassotalea insulae KCTC 62186T.</title>
        <authorList>
            <person name="Sawabe T."/>
        </authorList>
    </citation>
    <scope>NUCLEOTIDE SEQUENCE [LARGE SCALE GENOMIC DNA]</scope>
    <source>
        <strain evidence="2 3">KCTC 62186</strain>
    </source>
</reference>
<dbReference type="InterPro" id="IPR016181">
    <property type="entry name" value="Acyl_CoA_acyltransferase"/>
</dbReference>
<dbReference type="EMBL" id="BSST01000001">
    <property type="protein sequence ID" value="GLX79300.1"/>
    <property type="molecule type" value="Genomic_DNA"/>
</dbReference>
<sequence>MNEYLEKAVTQFPQPSLINRIAVTLFHYFPRRLIAFVFQSHCKLYQHTLLLKKNIFPAESLPEVQNLLPSDVEIGLLNEDILEQMIRHSEALPEKYYRQRLAEGDICYYQTYKQELVNYNWISLTTCSTYRGSAKEIPFYWLGKGQAFTYDFYTYQQYRRKGYGAMIKRYMIADLAAKGINTIYSSVEPGNINSLNIHLRLGYQLVNAIQNFKFMDKTFSLWANEHYRQKILKWLISYQHQLNSKKRK</sequence>
<dbReference type="InterPro" id="IPR000182">
    <property type="entry name" value="GNAT_dom"/>
</dbReference>
<dbReference type="Pfam" id="PF00583">
    <property type="entry name" value="Acetyltransf_1"/>
    <property type="match status" value="1"/>
</dbReference>
<keyword evidence="3" id="KW-1185">Reference proteome</keyword>
<feature type="domain" description="N-acetyltransferase" evidence="1">
    <location>
        <begin position="72"/>
        <end position="220"/>
    </location>
</feature>
<name>A0ABQ6GXQ1_9GAMM</name>
<protein>
    <recommendedName>
        <fullName evidence="1">N-acetyltransferase domain-containing protein</fullName>
    </recommendedName>
</protein>
<evidence type="ECO:0000313" key="3">
    <source>
        <dbReference type="Proteomes" id="UP001157186"/>
    </source>
</evidence>
<dbReference type="CDD" id="cd04301">
    <property type="entry name" value="NAT_SF"/>
    <property type="match status" value="1"/>
</dbReference>
<evidence type="ECO:0000313" key="2">
    <source>
        <dbReference type="EMBL" id="GLX79300.1"/>
    </source>
</evidence>
<dbReference type="RefSeq" id="WP_284245205.1">
    <property type="nucleotide sequence ID" value="NZ_BSST01000001.1"/>
</dbReference>
<dbReference type="Gene3D" id="3.40.630.30">
    <property type="match status" value="1"/>
</dbReference>
<dbReference type="SUPFAM" id="SSF55729">
    <property type="entry name" value="Acyl-CoA N-acyltransferases (Nat)"/>
    <property type="match status" value="1"/>
</dbReference>
<comment type="caution">
    <text evidence="2">The sequence shown here is derived from an EMBL/GenBank/DDBJ whole genome shotgun (WGS) entry which is preliminary data.</text>
</comment>
<dbReference type="Proteomes" id="UP001157186">
    <property type="component" value="Unassembled WGS sequence"/>
</dbReference>
<evidence type="ECO:0000259" key="1">
    <source>
        <dbReference type="PROSITE" id="PS51186"/>
    </source>
</evidence>
<gene>
    <name evidence="2" type="ORF">tinsulaeT_26400</name>
</gene>
<proteinExistence type="predicted"/>
<organism evidence="2 3">
    <name type="scientific">Thalassotalea insulae</name>
    <dbReference type="NCBI Taxonomy" id="2056778"/>
    <lineage>
        <taxon>Bacteria</taxon>
        <taxon>Pseudomonadati</taxon>
        <taxon>Pseudomonadota</taxon>
        <taxon>Gammaproteobacteria</taxon>
        <taxon>Alteromonadales</taxon>
        <taxon>Colwelliaceae</taxon>
        <taxon>Thalassotalea</taxon>
    </lineage>
</organism>